<protein>
    <submittedName>
        <fullName evidence="1">Phospholipid:diacylglycerol acyltransferase</fullName>
        <ecNumber evidence="1">2.3.1.158</ecNumber>
    </submittedName>
</protein>
<comment type="caution">
    <text evidence="1">The sequence shown here is derived from an EMBL/GenBank/DDBJ whole genome shotgun (WGS) entry which is preliminary data.</text>
</comment>
<accession>A0ACC1LQH7</accession>
<keyword evidence="1" id="KW-0012">Acyltransferase</keyword>
<sequence>MAKEADAPRGGSSSSARRRRKNRNSNNSSQNNDTATNGKAIGTKASKGTVVALAEHSGSEPGTPTVTGTPRSESQGGVRSQALDSATLKTRLLDNELDVVKARPLLAGRVKRRRWFIAGLVFGGLAALTGILYANPTKSVHIDRMHDMLGELDISSILPDSLLPDDFIQDITRLLSLDSIGADSPTSTVNYSKGDFQPALTLVAEEKLEKVHNVILIPGIISSGLESWSTANCSRPYFRQRLWGTSTMFKAILLDKECWVQHMMLDKKTGLDPPGIKLRAAKGLDAADYFITGYWIWGKAIENLAVLGYDSNDMALAAYDWRLSYHDLERRDQYFSTLKSQIEVALRSTGKKTVLVTHSMGSQVTQYFMKWAESKNGGNGGDSWVNDHIEALVNLAGTPLGVPKTLSSLLSGEQRETVQPLANYLLDHFMNRNELARVFRSWTGLMSLLPKGGNAVWGDLLGAPDDISSSDTAPEMVSYGAQLRFDDETSKLDNQTMDDAMRLLTRVLDKDALRLLQRDYTYDVFRTQEEMDLHADDHRVWTNPLQHQLPNAPNMTIFCLYGHGATTERAYYYTADNTDSVDDLREEAGTPALRIDKRQRAHLENVDIGIVHGEGDGTVPLLSLGYMCASGWRKPLYNPHGVRVVTREFVHNPLAAFKDIRGGAGASDHINILGNYDVTADMLRIVAGRGHLVEDQFTSDIRKYAERISIP</sequence>
<keyword evidence="1" id="KW-0808">Transferase</keyword>
<gene>
    <name evidence="1" type="primary">LRO1</name>
    <name evidence="1" type="ORF">H4S07_000720</name>
</gene>
<evidence type="ECO:0000313" key="1">
    <source>
        <dbReference type="EMBL" id="KAJ2813400.1"/>
    </source>
</evidence>
<evidence type="ECO:0000313" key="2">
    <source>
        <dbReference type="Proteomes" id="UP001140096"/>
    </source>
</evidence>
<proteinExistence type="predicted"/>
<dbReference type="Proteomes" id="UP001140096">
    <property type="component" value="Unassembled WGS sequence"/>
</dbReference>
<dbReference type="EMBL" id="JANBUP010000062">
    <property type="protein sequence ID" value="KAJ2813400.1"/>
    <property type="molecule type" value="Genomic_DNA"/>
</dbReference>
<keyword evidence="2" id="KW-1185">Reference proteome</keyword>
<name>A0ACC1LQH7_9FUNG</name>
<reference evidence="1" key="1">
    <citation type="submission" date="2022-07" db="EMBL/GenBank/DDBJ databases">
        <title>Phylogenomic reconstructions and comparative analyses of Kickxellomycotina fungi.</title>
        <authorList>
            <person name="Reynolds N.K."/>
            <person name="Stajich J.E."/>
            <person name="Barry K."/>
            <person name="Grigoriev I.V."/>
            <person name="Crous P."/>
            <person name="Smith M.E."/>
        </authorList>
    </citation>
    <scope>NUCLEOTIDE SEQUENCE</scope>
    <source>
        <strain evidence="1">CBS 102833</strain>
    </source>
</reference>
<organism evidence="1 2">
    <name type="scientific">Coemansia furcata</name>
    <dbReference type="NCBI Taxonomy" id="417177"/>
    <lineage>
        <taxon>Eukaryota</taxon>
        <taxon>Fungi</taxon>
        <taxon>Fungi incertae sedis</taxon>
        <taxon>Zoopagomycota</taxon>
        <taxon>Kickxellomycotina</taxon>
        <taxon>Kickxellomycetes</taxon>
        <taxon>Kickxellales</taxon>
        <taxon>Kickxellaceae</taxon>
        <taxon>Coemansia</taxon>
    </lineage>
</organism>
<dbReference type="EC" id="2.3.1.158" evidence="1"/>